<dbReference type="GO" id="GO:0016887">
    <property type="term" value="F:ATP hydrolysis activity"/>
    <property type="evidence" value="ECO:0007669"/>
    <property type="project" value="InterPro"/>
</dbReference>
<organism evidence="9 12">
    <name type="scientific">Teichococcus wenyumeiae</name>
    <dbReference type="NCBI Taxonomy" id="2478470"/>
    <lineage>
        <taxon>Bacteria</taxon>
        <taxon>Pseudomonadati</taxon>
        <taxon>Pseudomonadota</taxon>
        <taxon>Alphaproteobacteria</taxon>
        <taxon>Acetobacterales</taxon>
        <taxon>Roseomonadaceae</taxon>
        <taxon>Roseomonas</taxon>
    </lineage>
</organism>
<accession>A0A3A9JKM8</accession>
<dbReference type="SUPFAM" id="SSF50331">
    <property type="entry name" value="MOP-like"/>
    <property type="match status" value="1"/>
</dbReference>
<keyword evidence="3 7" id="KW-0547">Nucleotide-binding</keyword>
<reference evidence="9 12" key="1">
    <citation type="submission" date="2018-09" db="EMBL/GenBank/DDBJ databases">
        <title>Roseomonas sp. nov., isolated from feces of Tibetan antelopes in the Qinghai-Tibet plateau, China.</title>
        <authorList>
            <person name="Tian Z."/>
        </authorList>
    </citation>
    <scope>NUCLEOTIDE SEQUENCE [LARGE SCALE GENOMIC DNA]</scope>
    <source>
        <strain evidence="10 11">Z23</strain>
        <strain evidence="9 12">Z24</strain>
    </source>
</reference>
<dbReference type="OrthoDB" id="9802264at2"/>
<dbReference type="Pfam" id="PF08402">
    <property type="entry name" value="TOBE_2"/>
    <property type="match status" value="1"/>
</dbReference>
<evidence type="ECO:0000313" key="9">
    <source>
        <dbReference type="EMBL" id="RKK04356.1"/>
    </source>
</evidence>
<dbReference type="RefSeq" id="WP_120638149.1">
    <property type="nucleotide sequence ID" value="NZ_RAQU01000046.1"/>
</dbReference>
<dbReference type="GO" id="GO:0043190">
    <property type="term" value="C:ATP-binding cassette (ABC) transporter complex"/>
    <property type="evidence" value="ECO:0007669"/>
    <property type="project" value="InterPro"/>
</dbReference>
<dbReference type="PROSITE" id="PS00211">
    <property type="entry name" value="ABC_TRANSPORTER_1"/>
    <property type="match status" value="1"/>
</dbReference>
<keyword evidence="4 7" id="KW-0067">ATP-binding</keyword>
<evidence type="ECO:0000313" key="11">
    <source>
        <dbReference type="Proteomes" id="UP000274097"/>
    </source>
</evidence>
<dbReference type="Gene3D" id="2.40.50.100">
    <property type="match status" value="1"/>
</dbReference>
<evidence type="ECO:0000259" key="8">
    <source>
        <dbReference type="PROSITE" id="PS50893"/>
    </source>
</evidence>
<dbReference type="PANTHER" id="PTHR42781">
    <property type="entry name" value="SPERMIDINE/PUTRESCINE IMPORT ATP-BINDING PROTEIN POTA"/>
    <property type="match status" value="1"/>
</dbReference>
<dbReference type="EMBL" id="RAQU01000046">
    <property type="protein sequence ID" value="RKK04356.1"/>
    <property type="molecule type" value="Genomic_DNA"/>
</dbReference>
<dbReference type="InterPro" id="IPR013611">
    <property type="entry name" value="Transp-assoc_OB_typ2"/>
</dbReference>
<dbReference type="AlphaFoldDB" id="A0A3A9JKM8"/>
<keyword evidence="5 7" id="KW-1278">Translocase</keyword>
<dbReference type="InParanoid" id="A0A3A9JKM8"/>
<dbReference type="GO" id="GO:0015847">
    <property type="term" value="P:putrescine transport"/>
    <property type="evidence" value="ECO:0007669"/>
    <property type="project" value="UniProtKB-ARBA"/>
</dbReference>
<keyword evidence="2 7" id="KW-1003">Cell membrane</keyword>
<dbReference type="InterPro" id="IPR008995">
    <property type="entry name" value="Mo/tungstate-bd_C_term_dom"/>
</dbReference>
<evidence type="ECO:0000313" key="12">
    <source>
        <dbReference type="Proteomes" id="UP000278036"/>
    </source>
</evidence>
<dbReference type="GO" id="GO:0015417">
    <property type="term" value="F:ABC-type polyamine transporter activity"/>
    <property type="evidence" value="ECO:0007669"/>
    <property type="project" value="UniProtKB-EC"/>
</dbReference>
<evidence type="ECO:0000256" key="6">
    <source>
        <dbReference type="ARBA" id="ARBA00023136"/>
    </source>
</evidence>
<dbReference type="FunFam" id="3.40.50.300:FF:000133">
    <property type="entry name" value="Spermidine/putrescine import ATP-binding protein PotA"/>
    <property type="match status" value="1"/>
</dbReference>
<dbReference type="EC" id="7.6.2.11" evidence="7"/>
<comment type="subunit">
    <text evidence="7">The complex is composed of two ATP-binding proteins (PotA), two transmembrane proteins (PotB and PotC) and a solute-binding protein (PotD).</text>
</comment>
<dbReference type="PROSITE" id="PS50893">
    <property type="entry name" value="ABC_TRANSPORTER_2"/>
    <property type="match status" value="1"/>
</dbReference>
<dbReference type="InterPro" id="IPR027417">
    <property type="entry name" value="P-loop_NTPase"/>
</dbReference>
<evidence type="ECO:0000256" key="5">
    <source>
        <dbReference type="ARBA" id="ARBA00022967"/>
    </source>
</evidence>
<dbReference type="InterPro" id="IPR003439">
    <property type="entry name" value="ABC_transporter-like_ATP-bd"/>
</dbReference>
<proteinExistence type="inferred from homology"/>
<keyword evidence="6 7" id="KW-0472">Membrane</keyword>
<dbReference type="Pfam" id="PF00005">
    <property type="entry name" value="ABC_tran"/>
    <property type="match status" value="1"/>
</dbReference>
<dbReference type="SMART" id="SM00382">
    <property type="entry name" value="AAA"/>
    <property type="match status" value="1"/>
</dbReference>
<sequence>MSAAAPARAGAAVAVPTAASGHALGLRGIIKHYGSFTAVEDVTIEVGKGEFLTLLGPSGSGKTTLLMTVAGFVQPSAGQVLLDGRDITALPPEKRDFGMVFQGYALFPHLTVAENVAFPLRVRQVSKPEQASRVAAALDLVQLTRFAERKPSQLSGGQQQRVALARALVFDPALLLLDEPLSALDKKLRAELQEELKALHRRVGRTFVNVTHDQEEALSLSDRIAILNHGRLVQQGSPAQLYEAPRTRFVADFLGKSNFLAGTAEGGAPEGFTIRAGTTPLKVAAAARPAAGTRVLLSLRPEKVALLAEGEAADNIVPGTVESWSYLGSGFALVVATADLGPLRVNLSAWNAPFAPAEGLPVRLGWSAHAAVPVEEDAA</sequence>
<dbReference type="Proteomes" id="UP000278036">
    <property type="component" value="Unassembled WGS sequence"/>
</dbReference>
<keyword evidence="1 7" id="KW-0813">Transport</keyword>
<dbReference type="InterPro" id="IPR003593">
    <property type="entry name" value="AAA+_ATPase"/>
</dbReference>
<dbReference type="SUPFAM" id="SSF52540">
    <property type="entry name" value="P-loop containing nucleoside triphosphate hydrolases"/>
    <property type="match status" value="1"/>
</dbReference>
<gene>
    <name evidence="7 10" type="primary">potA</name>
    <name evidence="9" type="ORF">D6Z83_09855</name>
    <name evidence="10" type="ORF">EBE87_12465</name>
</gene>
<name>A0A3A9JKM8_9PROT</name>
<evidence type="ECO:0000256" key="4">
    <source>
        <dbReference type="ARBA" id="ARBA00022840"/>
    </source>
</evidence>
<evidence type="ECO:0000256" key="3">
    <source>
        <dbReference type="ARBA" id="ARBA00022741"/>
    </source>
</evidence>
<comment type="catalytic activity">
    <reaction evidence="7">
        <text>ATP + H2O + polyamine-[polyamine-binding protein]Side 1 = ADP + phosphate + polyamineSide 2 + [polyamine-binding protein]Side 1.</text>
        <dbReference type="EC" id="7.6.2.11"/>
    </reaction>
</comment>
<evidence type="ECO:0000313" key="10">
    <source>
        <dbReference type="EMBL" id="RMI24503.1"/>
    </source>
</evidence>
<dbReference type="InterPro" id="IPR050093">
    <property type="entry name" value="ABC_SmlMolc_Importer"/>
</dbReference>
<dbReference type="Proteomes" id="UP000274097">
    <property type="component" value="Unassembled WGS sequence"/>
</dbReference>
<dbReference type="Gene3D" id="3.40.50.300">
    <property type="entry name" value="P-loop containing nucleotide triphosphate hydrolases"/>
    <property type="match status" value="1"/>
</dbReference>
<keyword evidence="11" id="KW-1185">Reference proteome</keyword>
<feature type="domain" description="ABC transporter" evidence="8">
    <location>
        <begin position="24"/>
        <end position="254"/>
    </location>
</feature>
<dbReference type="GO" id="GO:0005524">
    <property type="term" value="F:ATP binding"/>
    <property type="evidence" value="ECO:0007669"/>
    <property type="project" value="UniProtKB-KW"/>
</dbReference>
<dbReference type="NCBIfam" id="TIGR01187">
    <property type="entry name" value="potA"/>
    <property type="match status" value="1"/>
</dbReference>
<comment type="similarity">
    <text evidence="7">Belongs to the ABC transporter superfamily. Spermidine/putrescine importer (TC 3.A.1.11.1) family.</text>
</comment>
<dbReference type="InterPro" id="IPR017871">
    <property type="entry name" value="ABC_transporter-like_CS"/>
</dbReference>
<comment type="caution">
    <text evidence="9">The sequence shown here is derived from an EMBL/GenBank/DDBJ whole genome shotgun (WGS) entry which is preliminary data.</text>
</comment>
<dbReference type="PANTHER" id="PTHR42781:SF4">
    <property type="entry name" value="SPERMIDINE_PUTRESCINE IMPORT ATP-BINDING PROTEIN POTA"/>
    <property type="match status" value="1"/>
</dbReference>
<protein>
    <recommendedName>
        <fullName evidence="7">Spermidine/putrescine import ATP-binding protein PotA</fullName>
        <ecNumber evidence="7">7.6.2.11</ecNumber>
    </recommendedName>
</protein>
<comment type="function">
    <text evidence="7">Part of the ABC transporter complex PotABCD involved in spermidine/putrescine import. Responsible for energy coupling to the transport system.</text>
</comment>
<keyword evidence="10" id="KW-0378">Hydrolase</keyword>
<evidence type="ECO:0000256" key="1">
    <source>
        <dbReference type="ARBA" id="ARBA00022448"/>
    </source>
</evidence>
<dbReference type="InterPro" id="IPR005893">
    <property type="entry name" value="PotA-like"/>
</dbReference>
<evidence type="ECO:0000256" key="2">
    <source>
        <dbReference type="ARBA" id="ARBA00022475"/>
    </source>
</evidence>
<dbReference type="EMBL" id="RFLX01000008">
    <property type="protein sequence ID" value="RMI24503.1"/>
    <property type="molecule type" value="Genomic_DNA"/>
</dbReference>
<evidence type="ECO:0000256" key="7">
    <source>
        <dbReference type="RuleBase" id="RU364083"/>
    </source>
</evidence>